<dbReference type="STRING" id="1035195.HMPREF9997_00048"/>
<dbReference type="eggNOG" id="ENOG502Z7PZ">
    <property type="taxonomic scope" value="Bacteria"/>
</dbReference>
<organism evidence="2 3">
    <name type="scientific">Corynebacterium durum F0235</name>
    <dbReference type="NCBI Taxonomy" id="1035195"/>
    <lineage>
        <taxon>Bacteria</taxon>
        <taxon>Bacillati</taxon>
        <taxon>Actinomycetota</taxon>
        <taxon>Actinomycetes</taxon>
        <taxon>Mycobacteriales</taxon>
        <taxon>Corynebacteriaceae</taxon>
        <taxon>Corynebacterium</taxon>
    </lineage>
</organism>
<dbReference type="InterPro" id="IPR025357">
    <property type="entry name" value="DUF4261"/>
</dbReference>
<keyword evidence="3" id="KW-1185">Reference proteome</keyword>
<name>L1MMB7_9CORY</name>
<dbReference type="OrthoDB" id="277550at2"/>
<dbReference type="EMBL" id="AMEM01000005">
    <property type="protein sequence ID" value="EKX92383.1"/>
    <property type="molecule type" value="Genomic_DNA"/>
</dbReference>
<dbReference type="HOGENOM" id="CLU_056940_0_0_11"/>
<dbReference type="Proteomes" id="UP000010445">
    <property type="component" value="Unassembled WGS sequence"/>
</dbReference>
<dbReference type="AlphaFoldDB" id="L1MMB7"/>
<reference evidence="2 3" key="1">
    <citation type="submission" date="2012-05" db="EMBL/GenBank/DDBJ databases">
        <authorList>
            <person name="Weinstock G."/>
            <person name="Sodergren E."/>
            <person name="Lobos E.A."/>
            <person name="Fulton L."/>
            <person name="Fulton R."/>
            <person name="Courtney L."/>
            <person name="Fronick C."/>
            <person name="O'Laughlin M."/>
            <person name="Godfrey J."/>
            <person name="Wilson R.M."/>
            <person name="Miner T."/>
            <person name="Farmer C."/>
            <person name="Delehaunty K."/>
            <person name="Cordes M."/>
            <person name="Minx P."/>
            <person name="Tomlinson C."/>
            <person name="Chen J."/>
            <person name="Wollam A."/>
            <person name="Pepin K.H."/>
            <person name="Bhonagiri V."/>
            <person name="Zhang X."/>
            <person name="Suruliraj S."/>
            <person name="Warren W."/>
            <person name="Mitreva M."/>
            <person name="Mardis E.R."/>
            <person name="Wilson R.K."/>
        </authorList>
    </citation>
    <scope>NUCLEOTIDE SEQUENCE [LARGE SCALE GENOMIC DNA]</scope>
    <source>
        <strain evidence="2 3">F0235</strain>
    </source>
</reference>
<protein>
    <recommendedName>
        <fullName evidence="1">DUF4261 domain-containing protein</fullName>
    </recommendedName>
</protein>
<gene>
    <name evidence="2" type="ORF">HMPREF9997_00048</name>
</gene>
<dbReference type="RefSeq" id="WP_006061746.1">
    <property type="nucleotide sequence ID" value="NZ_KB290821.1"/>
</dbReference>
<dbReference type="PATRIC" id="fig|1035195.3.peg.41"/>
<sequence length="291" mass="32176">MLHRQKIDEQPAEPGPFHVLFYWNEQPDFHLDARVVADAIARSCDVGPMTCKDKLIVLDGLAAAYNAPMQPMLMFSSMWEVEDKAGLLSPLESGQLWRIKGREEEVLATMNYAMGMTEMFTAIMAGDYPLLLRLSIYAAAIHAMVSTYSPDVVHVLHCGDLYDAAELLRSMDESRFSPLNLACTVRAFNIAGSEQDEFVMDSLGLFLFGLPDVQVHAHSVDRGEVESDIWPLAHYLLDSGDVIQNGDTVGEHHYRCQHENALIGPPREVLDINIGAYAAGNRAAPTEDPGA</sequence>
<evidence type="ECO:0000313" key="2">
    <source>
        <dbReference type="EMBL" id="EKX92383.1"/>
    </source>
</evidence>
<evidence type="ECO:0000259" key="1">
    <source>
        <dbReference type="Pfam" id="PF14080"/>
    </source>
</evidence>
<proteinExistence type="predicted"/>
<comment type="caution">
    <text evidence="2">The sequence shown here is derived from an EMBL/GenBank/DDBJ whole genome shotgun (WGS) entry which is preliminary data.</text>
</comment>
<evidence type="ECO:0000313" key="3">
    <source>
        <dbReference type="Proteomes" id="UP000010445"/>
    </source>
</evidence>
<feature type="domain" description="DUF4261" evidence="1">
    <location>
        <begin position="201"/>
        <end position="273"/>
    </location>
</feature>
<dbReference type="Pfam" id="PF14080">
    <property type="entry name" value="DUF4261"/>
    <property type="match status" value="1"/>
</dbReference>
<accession>L1MMB7</accession>